<keyword evidence="1" id="KW-0472">Membrane</keyword>
<sequence length="248" mass="27880">MSFVSVKFLDVVKKQYAFKVRSYMGSILTLIFLQVIAILLASISTNYSMYGSNGISITSHVYSSDIVLIFTFLWAFITAILITTRAYRYDDYSFIATRNSSNIANVLYLLTVSIFAGVTAMLSSFLIKSSAYFLHEAYIYERVSMSTIEYMTGLSASVLYVCLFAMAGYVIGLLVQWKRLFMVVIPVLFIGSMFSTNTYHSNPPVLEVITGFILQESSFLLFSVKVIAICVVLFLASMTISKRLEVRL</sequence>
<evidence type="ECO:0000313" key="3">
    <source>
        <dbReference type="Proteomes" id="UP000018895"/>
    </source>
</evidence>
<dbReference type="RefSeq" id="WP_035345511.1">
    <property type="nucleotide sequence ID" value="NZ_BAUU01000021.1"/>
</dbReference>
<comment type="caution">
    <text evidence="2">The sequence shown here is derived from an EMBL/GenBank/DDBJ whole genome shotgun (WGS) entry which is preliminary data.</text>
</comment>
<dbReference type="EMBL" id="BAUU01000021">
    <property type="protein sequence ID" value="GAE31606.1"/>
    <property type="molecule type" value="Genomic_DNA"/>
</dbReference>
<evidence type="ECO:0000256" key="1">
    <source>
        <dbReference type="SAM" id="Phobius"/>
    </source>
</evidence>
<proteinExistence type="predicted"/>
<feature type="transmembrane region" description="Helical" evidence="1">
    <location>
        <begin position="23"/>
        <end position="43"/>
    </location>
</feature>
<organism evidence="2 3">
    <name type="scientific">Halalkalibacter hemicellulosilyticusJCM 9152</name>
    <dbReference type="NCBI Taxonomy" id="1236971"/>
    <lineage>
        <taxon>Bacteria</taxon>
        <taxon>Bacillati</taxon>
        <taxon>Bacillota</taxon>
        <taxon>Bacilli</taxon>
        <taxon>Bacillales</taxon>
        <taxon>Bacillaceae</taxon>
        <taxon>Halalkalibacter</taxon>
    </lineage>
</organism>
<keyword evidence="1" id="KW-0812">Transmembrane</keyword>
<keyword evidence="3" id="KW-1185">Reference proteome</keyword>
<feature type="transmembrane region" description="Helical" evidence="1">
    <location>
        <begin position="66"/>
        <end position="87"/>
    </location>
</feature>
<feature type="transmembrane region" description="Helical" evidence="1">
    <location>
        <begin position="107"/>
        <end position="134"/>
    </location>
</feature>
<dbReference type="Proteomes" id="UP000018895">
    <property type="component" value="Unassembled WGS sequence"/>
</dbReference>
<name>W4QHN7_9BACI</name>
<feature type="transmembrane region" description="Helical" evidence="1">
    <location>
        <begin position="219"/>
        <end position="240"/>
    </location>
</feature>
<protein>
    <submittedName>
        <fullName evidence="2">Uncharacterized protein</fullName>
    </submittedName>
</protein>
<accession>W4QHN7</accession>
<dbReference type="OrthoDB" id="1795989at2"/>
<evidence type="ECO:0000313" key="2">
    <source>
        <dbReference type="EMBL" id="GAE31606.1"/>
    </source>
</evidence>
<feature type="transmembrane region" description="Helical" evidence="1">
    <location>
        <begin position="180"/>
        <end position="199"/>
    </location>
</feature>
<keyword evidence="1" id="KW-1133">Transmembrane helix</keyword>
<dbReference type="AlphaFoldDB" id="W4QHN7"/>
<reference evidence="2" key="1">
    <citation type="journal article" date="2014" name="Genome Announc.">
        <title>Draft Genome Sequences of Three Alkaliphilic Bacillus Strains, Bacillus wakoensis JCM 9140T, Bacillus akibai JCM 9157T, and Bacillus hemicellulosilyticus JCM 9152T.</title>
        <authorList>
            <person name="Yuki M."/>
            <person name="Oshima K."/>
            <person name="Suda W."/>
            <person name="Oshida Y."/>
            <person name="Kitamura K."/>
            <person name="Iida T."/>
            <person name="Hattori M."/>
            <person name="Ohkuma M."/>
        </authorList>
    </citation>
    <scope>NUCLEOTIDE SEQUENCE [LARGE SCALE GENOMIC DNA]</scope>
    <source>
        <strain evidence="2">JCM 9152</strain>
    </source>
</reference>
<gene>
    <name evidence="2" type="ORF">JCM9152_3084</name>
</gene>
<feature type="transmembrane region" description="Helical" evidence="1">
    <location>
        <begin position="154"/>
        <end position="175"/>
    </location>
</feature>
<dbReference type="STRING" id="1236971.JCM9152_3084"/>